<keyword evidence="2 3" id="KW-0378">Hydrolase</keyword>
<proteinExistence type="inferred from homology"/>
<dbReference type="NCBIfam" id="TIGR03241">
    <property type="entry name" value="arg_catab_astB"/>
    <property type="match status" value="1"/>
</dbReference>
<feature type="active site" description="Nucleophile" evidence="3">
    <location>
        <position position="366"/>
    </location>
</feature>
<dbReference type="GO" id="GO:0009015">
    <property type="term" value="F:N-succinylarginine dihydrolase activity"/>
    <property type="evidence" value="ECO:0007669"/>
    <property type="project" value="UniProtKB-UniRule"/>
</dbReference>
<feature type="binding site" evidence="3">
    <location>
        <position position="110"/>
    </location>
    <ligand>
        <name>substrate</name>
    </ligand>
</feature>
<dbReference type="GO" id="GO:0019544">
    <property type="term" value="P:L-arginine catabolic process to L-glutamate"/>
    <property type="evidence" value="ECO:0007669"/>
    <property type="project" value="UniProtKB-UniRule"/>
</dbReference>
<dbReference type="HAMAP" id="MF_01172">
    <property type="entry name" value="AstB"/>
    <property type="match status" value="1"/>
</dbReference>
<evidence type="ECO:0000313" key="6">
    <source>
        <dbReference type="Proteomes" id="UP000242175"/>
    </source>
</evidence>
<dbReference type="Proteomes" id="UP000242175">
    <property type="component" value="Chromosome large"/>
</dbReference>
<feature type="active site" evidence="3">
    <location>
        <position position="250"/>
    </location>
</feature>
<dbReference type="OrthoDB" id="248552at2"/>
<name>A0A220VE86_9GAMM</name>
<comment type="subunit">
    <text evidence="3">Homodimer.</text>
</comment>
<evidence type="ECO:0000256" key="2">
    <source>
        <dbReference type="ARBA" id="ARBA00022801"/>
    </source>
</evidence>
<evidence type="ECO:0000256" key="1">
    <source>
        <dbReference type="ARBA" id="ARBA00022503"/>
    </source>
</evidence>
<feature type="binding site" evidence="3">
    <location>
        <position position="252"/>
    </location>
    <ligand>
        <name>substrate</name>
    </ligand>
</feature>
<comment type="function">
    <text evidence="3">Catalyzes the hydrolysis of N(2)-succinylarginine into N(2)-succinylornithine, ammonia and CO(2).</text>
</comment>
<dbReference type="Gene3D" id="3.75.10.20">
    <property type="entry name" value="Succinylarginine dihydrolase"/>
    <property type="match status" value="1"/>
</dbReference>
<evidence type="ECO:0000256" key="3">
    <source>
        <dbReference type="HAMAP-Rule" id="MF_01172"/>
    </source>
</evidence>
<dbReference type="GO" id="GO:0019545">
    <property type="term" value="P:L-arginine catabolic process to succinate"/>
    <property type="evidence" value="ECO:0007669"/>
    <property type="project" value="UniProtKB-UniRule"/>
</dbReference>
<comment type="similarity">
    <text evidence="3">Belongs to the succinylarginine dihydrolase family.</text>
</comment>
<dbReference type="PANTHER" id="PTHR30420:SF2">
    <property type="entry name" value="N-SUCCINYLARGININE DIHYDROLASE"/>
    <property type="match status" value="1"/>
</dbReference>
<comment type="catalytic activity">
    <reaction evidence="3">
        <text>N(2)-succinyl-L-arginine + 2 H2O + 2 H(+) = N(2)-succinyl-L-ornithine + 2 NH4(+) + CO2</text>
        <dbReference type="Rhea" id="RHEA:19533"/>
        <dbReference type="ChEBI" id="CHEBI:15377"/>
        <dbReference type="ChEBI" id="CHEBI:15378"/>
        <dbReference type="ChEBI" id="CHEBI:16526"/>
        <dbReference type="ChEBI" id="CHEBI:28938"/>
        <dbReference type="ChEBI" id="CHEBI:58241"/>
        <dbReference type="ChEBI" id="CHEBI:58514"/>
        <dbReference type="EC" id="3.5.3.23"/>
    </reaction>
</comment>
<dbReference type="SUPFAM" id="SSF55909">
    <property type="entry name" value="Pentein"/>
    <property type="match status" value="1"/>
</dbReference>
<dbReference type="InterPro" id="IPR007079">
    <property type="entry name" value="SuccinylArg_d-Hdrlase_AstB"/>
</dbReference>
<dbReference type="EC" id="3.5.3.23" evidence="3 4"/>
<gene>
    <name evidence="3 5" type="primary">astB</name>
    <name evidence="5" type="ORF">CF386_06410</name>
</gene>
<dbReference type="RefSeq" id="WP_089073567.1">
    <property type="nucleotide sequence ID" value="NZ_CBCSAM010000001.1"/>
</dbReference>
<comment type="pathway">
    <text evidence="3">Amino-acid degradation; L-arginine degradation via AST pathway; L-glutamate and succinate from L-arginine: step 2/5.</text>
</comment>
<evidence type="ECO:0000313" key="5">
    <source>
        <dbReference type="EMBL" id="ASK78659.1"/>
    </source>
</evidence>
<feature type="binding site" evidence="3">
    <location>
        <position position="214"/>
    </location>
    <ligand>
        <name>substrate</name>
    </ligand>
</feature>
<dbReference type="InterPro" id="IPR037031">
    <property type="entry name" value="AstB_sf"/>
</dbReference>
<feature type="binding site" evidence="3">
    <location>
        <begin position="19"/>
        <end position="28"/>
    </location>
    <ligand>
        <name>substrate</name>
    </ligand>
</feature>
<keyword evidence="1 3" id="KW-0056">Arginine metabolism</keyword>
<dbReference type="PANTHER" id="PTHR30420">
    <property type="entry name" value="N-SUCCINYLARGININE DIHYDROLASE"/>
    <property type="match status" value="1"/>
</dbReference>
<dbReference type="AlphaFoldDB" id="A0A220VE86"/>
<sequence length="443" mass="49621">MNIFEFNFDGLVGPTHNYSGLSVGNLASGSHKNQMSNPKEAALQGLLKMKALHDLGFKQGVLPPQERPNIAVLKSLGFEGTDESIITQAFKSSPEILSCVTSASSMWTANAATVSPSSDTADNKVHFTPANLNSMFHRSIEHKTTSKVLKKIFADNNYFVHHNALPSVSHFGDEGAANHTRFCNNYGDKGIEFFVFGQYAFDKSKLRPKSFVARQTYEASQAIARKHKLDPRFVVYAQQNPNVIDQGVFHNDVISVGNRNILFCHEEAFLNKAEIYKSLTQKIDLGIIEVPTNKVSVKDCVQSYLFNSQIITQNKINTIVLPEESRNNPRVWSFINDIQSDPHSGIDEIKVFNLTESMSNGGGPACLRLRVVLNKKEQEAMNSEVILNDEKYNVLVNWVNKYYRDQLVPNDLKDPLLLNESRAALDELTKILCLGSIYDFQQI</sequence>
<dbReference type="KEGG" id="pmai:CF386_06410"/>
<accession>A0A220VE86</accession>
<feature type="binding site" evidence="3">
    <location>
        <begin position="137"/>
        <end position="138"/>
    </location>
    <ligand>
        <name>substrate</name>
    </ligand>
</feature>
<feature type="binding site" evidence="3">
    <location>
        <position position="360"/>
    </location>
    <ligand>
        <name>substrate</name>
    </ligand>
</feature>
<reference evidence="5 6" key="1">
    <citation type="journal article" date="2016" name="Int. J. Syst. Evol. Microbiol.">
        <title>Paraphotobacterium marinum gen. nov., sp. nov., a member of the family Vibrionaceae, isolated from surface seawater.</title>
        <authorList>
            <person name="Huang Z."/>
            <person name="Dong C."/>
            <person name="Shao Z."/>
        </authorList>
    </citation>
    <scope>NUCLEOTIDE SEQUENCE [LARGE SCALE GENOMIC DNA]</scope>
    <source>
        <strain evidence="5 6">NSCS20N07D</strain>
    </source>
</reference>
<organism evidence="5 6">
    <name type="scientific">Paraphotobacterium marinum</name>
    <dbReference type="NCBI Taxonomy" id="1755811"/>
    <lineage>
        <taxon>Bacteria</taxon>
        <taxon>Pseudomonadati</taxon>
        <taxon>Pseudomonadota</taxon>
        <taxon>Gammaproteobacteria</taxon>
        <taxon>Vibrionales</taxon>
        <taxon>Vibrionaceae</taxon>
        <taxon>Paraphotobacterium</taxon>
    </lineage>
</organism>
<keyword evidence="6" id="KW-1185">Reference proteome</keyword>
<feature type="active site" evidence="3">
    <location>
        <position position="174"/>
    </location>
</feature>
<dbReference type="EMBL" id="CP022355">
    <property type="protein sequence ID" value="ASK78659.1"/>
    <property type="molecule type" value="Genomic_DNA"/>
</dbReference>
<dbReference type="Pfam" id="PF04996">
    <property type="entry name" value="AstB"/>
    <property type="match status" value="1"/>
</dbReference>
<dbReference type="NCBIfam" id="NF009789">
    <property type="entry name" value="PRK13281.1"/>
    <property type="match status" value="1"/>
</dbReference>
<protein>
    <recommendedName>
        <fullName evidence="3 4">N-succinylarginine dihydrolase</fullName>
        <ecNumber evidence="3 4">3.5.3.23</ecNumber>
    </recommendedName>
</protein>
<dbReference type="UniPathway" id="UPA00185">
    <property type="reaction ID" value="UER00280"/>
</dbReference>
<evidence type="ECO:0000256" key="4">
    <source>
        <dbReference type="NCBIfam" id="TIGR03241"/>
    </source>
</evidence>